<name>A0ABS3WQM1_9ACTN</name>
<gene>
    <name evidence="1" type="ORF">JW592_08035</name>
</gene>
<dbReference type="Proteomes" id="UP001518976">
    <property type="component" value="Unassembled WGS sequence"/>
</dbReference>
<dbReference type="EMBL" id="JAFFZN010000005">
    <property type="protein sequence ID" value="MBO8185411.1"/>
    <property type="molecule type" value="Genomic_DNA"/>
</dbReference>
<comment type="caution">
    <text evidence="1">The sequence shown here is derived from an EMBL/GenBank/DDBJ whole genome shotgun (WGS) entry which is preliminary data.</text>
</comment>
<reference evidence="1 2" key="1">
    <citation type="submission" date="2021-02" db="EMBL/GenBank/DDBJ databases">
        <title>Streptomyces spirodelae sp. nov., isolated from duckweed.</title>
        <authorList>
            <person name="Saimee Y."/>
            <person name="Duangmal K."/>
        </authorList>
    </citation>
    <scope>NUCLEOTIDE SEQUENCE [LARGE SCALE GENOMIC DNA]</scope>
    <source>
        <strain evidence="1 2">DW4-2</strain>
    </source>
</reference>
<sequence>MAAPVTVHPPDAEGGRRVVARDRILGTAHNVMELLNLLEDAGMDREHIRLDDASLIDWRGGGAYEWAPRKP</sequence>
<organism evidence="1 2">
    <name type="scientific">Streptomyces spirodelae</name>
    <dbReference type="NCBI Taxonomy" id="2812904"/>
    <lineage>
        <taxon>Bacteria</taxon>
        <taxon>Bacillati</taxon>
        <taxon>Actinomycetota</taxon>
        <taxon>Actinomycetes</taxon>
        <taxon>Kitasatosporales</taxon>
        <taxon>Streptomycetaceae</taxon>
        <taxon>Streptomyces</taxon>
    </lineage>
</organism>
<evidence type="ECO:0000313" key="1">
    <source>
        <dbReference type="EMBL" id="MBO8185411.1"/>
    </source>
</evidence>
<dbReference type="RefSeq" id="WP_209264226.1">
    <property type="nucleotide sequence ID" value="NZ_JAFFZN010000005.1"/>
</dbReference>
<evidence type="ECO:0000313" key="2">
    <source>
        <dbReference type="Proteomes" id="UP001518976"/>
    </source>
</evidence>
<keyword evidence="2" id="KW-1185">Reference proteome</keyword>
<accession>A0ABS3WQM1</accession>
<protein>
    <submittedName>
        <fullName evidence="1">Uncharacterized protein</fullName>
    </submittedName>
</protein>
<proteinExistence type="predicted"/>